<evidence type="ECO:0000313" key="2">
    <source>
        <dbReference type="EMBL" id="AFY94496.1"/>
    </source>
</evidence>
<gene>
    <name evidence="2" type="ORF">Cha6605_3506</name>
</gene>
<dbReference type="KEGG" id="cmp:Cha6605_3506"/>
<feature type="region of interest" description="Disordered" evidence="1">
    <location>
        <begin position="183"/>
        <end position="209"/>
    </location>
</feature>
<evidence type="ECO:0000313" key="3">
    <source>
        <dbReference type="Proteomes" id="UP000010366"/>
    </source>
</evidence>
<dbReference type="OrthoDB" id="573053at2"/>
<feature type="compositionally biased region" description="Polar residues" evidence="1">
    <location>
        <begin position="188"/>
        <end position="203"/>
    </location>
</feature>
<dbReference type="Pfam" id="PF00805">
    <property type="entry name" value="Pentapeptide"/>
    <property type="match status" value="3"/>
</dbReference>
<dbReference type="PANTHER" id="PTHR14136">
    <property type="entry name" value="BTB_POZ DOMAIN-CONTAINING PROTEIN KCTD9"/>
    <property type="match status" value="1"/>
</dbReference>
<reference evidence="2 3" key="1">
    <citation type="submission" date="2012-05" db="EMBL/GenBank/DDBJ databases">
        <title>Finished chromosome of genome of Chamaesiphon sp. PCC 6605.</title>
        <authorList>
            <consortium name="US DOE Joint Genome Institute"/>
            <person name="Gugger M."/>
            <person name="Coursin T."/>
            <person name="Rippka R."/>
            <person name="Tandeau De Marsac N."/>
            <person name="Huntemann M."/>
            <person name="Wei C.-L."/>
            <person name="Han J."/>
            <person name="Detter J.C."/>
            <person name="Han C."/>
            <person name="Tapia R."/>
            <person name="Chen A."/>
            <person name="Kyrpides N."/>
            <person name="Mavromatis K."/>
            <person name="Markowitz V."/>
            <person name="Szeto E."/>
            <person name="Ivanova N."/>
            <person name="Pagani I."/>
            <person name="Pati A."/>
            <person name="Goodwin L."/>
            <person name="Nordberg H.P."/>
            <person name="Cantor M.N."/>
            <person name="Hua S.X."/>
            <person name="Woyke T."/>
            <person name="Kerfeld C.A."/>
        </authorList>
    </citation>
    <scope>NUCLEOTIDE SEQUENCE [LARGE SCALE GENOMIC DNA]</scope>
    <source>
        <strain evidence="3">ATCC 27169 / PCC 6605</strain>
    </source>
</reference>
<dbReference type="SUPFAM" id="SSF141571">
    <property type="entry name" value="Pentapeptide repeat-like"/>
    <property type="match status" value="1"/>
</dbReference>
<dbReference type="InterPro" id="IPR001646">
    <property type="entry name" value="5peptide_repeat"/>
</dbReference>
<dbReference type="STRING" id="1173020.Cha6605_3506"/>
<organism evidence="2 3">
    <name type="scientific">Chamaesiphon minutus (strain ATCC 27169 / PCC 6605)</name>
    <dbReference type="NCBI Taxonomy" id="1173020"/>
    <lineage>
        <taxon>Bacteria</taxon>
        <taxon>Bacillati</taxon>
        <taxon>Cyanobacteriota</taxon>
        <taxon>Cyanophyceae</taxon>
        <taxon>Gomontiellales</taxon>
        <taxon>Chamaesiphonaceae</taxon>
        <taxon>Chamaesiphon</taxon>
    </lineage>
</organism>
<dbReference type="Proteomes" id="UP000010366">
    <property type="component" value="Chromosome"/>
</dbReference>
<dbReference type="EMBL" id="CP003600">
    <property type="protein sequence ID" value="AFY94496.1"/>
    <property type="molecule type" value="Genomic_DNA"/>
</dbReference>
<keyword evidence="3" id="KW-1185">Reference proteome</keyword>
<proteinExistence type="predicted"/>
<dbReference type="InterPro" id="IPR051082">
    <property type="entry name" value="Pentapeptide-BTB/POZ_domain"/>
</dbReference>
<dbReference type="Gene3D" id="2.160.20.80">
    <property type="entry name" value="E3 ubiquitin-protein ligase SopA"/>
    <property type="match status" value="1"/>
</dbReference>
<sequence>MTLAQRGIANDNIMTAKMNRCLSLCGAILLFGIAPVALAYNPADLKKLIATNKCIGCDLSGADLSRQQLVNADLQAATLVGANLSGANLASAKLGGANLTGANLTRTNLTGAVLQAASLIDVNFANTNLTRTDLSYANLVNTNFRSAILNHTDLAGANLALADFTGVTLNGTSVERANLVGAKGINPASPTQNNDVTAPTQENAPGRIRQRKLPAPIVPNVDESAPIIRNRPRVYRIPPGLGSPQRLVPGGTRNTEPTNLGTE</sequence>
<feature type="region of interest" description="Disordered" evidence="1">
    <location>
        <begin position="235"/>
        <end position="263"/>
    </location>
</feature>
<name>K9UJ70_CHAP6</name>
<protein>
    <submittedName>
        <fullName evidence="2">Putative low-complexity protein</fullName>
    </submittedName>
</protein>
<dbReference type="AlphaFoldDB" id="K9UJ70"/>
<dbReference type="HOGENOM" id="CLU_1056445_0_0_3"/>
<evidence type="ECO:0000256" key="1">
    <source>
        <dbReference type="SAM" id="MobiDB-lite"/>
    </source>
</evidence>
<dbReference type="eggNOG" id="COG1357">
    <property type="taxonomic scope" value="Bacteria"/>
</dbReference>
<accession>K9UJ70</accession>
<dbReference type="RefSeq" id="WP_015160622.1">
    <property type="nucleotide sequence ID" value="NC_019697.1"/>
</dbReference>
<feature type="compositionally biased region" description="Polar residues" evidence="1">
    <location>
        <begin position="252"/>
        <end position="263"/>
    </location>
</feature>
<dbReference type="PANTHER" id="PTHR14136:SF17">
    <property type="entry name" value="BTB_POZ DOMAIN-CONTAINING PROTEIN KCTD9"/>
    <property type="match status" value="1"/>
</dbReference>